<name>A0ABQ4Y7U8_9ASTR</name>
<dbReference type="EMBL" id="BQNB010010178">
    <property type="protein sequence ID" value="GJS73764.1"/>
    <property type="molecule type" value="Genomic_DNA"/>
</dbReference>
<gene>
    <name evidence="2" type="ORF">Tco_0706605</name>
</gene>
<proteinExistence type="predicted"/>
<reference evidence="2" key="1">
    <citation type="journal article" date="2022" name="Int. J. Mol. Sci.">
        <title>Draft Genome of Tanacetum Coccineum: Genomic Comparison of Closely Related Tanacetum-Family Plants.</title>
        <authorList>
            <person name="Yamashiro T."/>
            <person name="Shiraishi A."/>
            <person name="Nakayama K."/>
            <person name="Satake H."/>
        </authorList>
    </citation>
    <scope>NUCLEOTIDE SEQUENCE</scope>
</reference>
<dbReference type="Pfam" id="PF07727">
    <property type="entry name" value="RVT_2"/>
    <property type="match status" value="1"/>
</dbReference>
<comment type="caution">
    <text evidence="2">The sequence shown here is derived from an EMBL/GenBank/DDBJ whole genome shotgun (WGS) entry which is preliminary data.</text>
</comment>
<keyword evidence="3" id="KW-1185">Reference proteome</keyword>
<evidence type="ECO:0000313" key="3">
    <source>
        <dbReference type="Proteomes" id="UP001151760"/>
    </source>
</evidence>
<feature type="domain" description="Reverse transcriptase Ty1/copia-type" evidence="1">
    <location>
        <begin position="209"/>
        <end position="280"/>
    </location>
</feature>
<reference evidence="2" key="2">
    <citation type="submission" date="2022-01" db="EMBL/GenBank/DDBJ databases">
        <authorList>
            <person name="Yamashiro T."/>
            <person name="Shiraishi A."/>
            <person name="Satake H."/>
            <person name="Nakayama K."/>
        </authorList>
    </citation>
    <scope>NUCLEOTIDE SEQUENCE</scope>
</reference>
<sequence>MIVETIHVNFDELPKMMSHENTLSLAPQHLTTAYEQHKNEVISNPSIVSDYTNTTRSTTPVAAESPPLIVPNTADPTTLTAQIHVEEDNNNIKVNATFDAHESINPFATPVTEFGESSNRNVDPSNMHQLYQRNTSEYHWTKNHPLEQVRGNPSRPVQTRRQLATDLEMCMFAFTMSKIELKNIKEAMTDHVWIEAMQEELHQFDRLGVWELVDKPFGKTVIGQKWLCKNKKYEESIFISNKVRLVAKGYHQEEGIDFEESFAPVARLEAVWIFIAYAAHKLKQAPRAWHDELSKFLVSKGFTKVIMEYLVNISKRRAFWSLNKDIFKINDSDNQYAVSIREDTAYMCLHSSKTTKERRSIRRIQKNLIRRIQDIVCEYSGRYQTWSLLQETPIRRIQSLSYADKKSRRGRAKLSIPEETSYSEEEEAEAMAETMEQYMSKTRTDYGPGVARPKIKEKDSFELKGQFLKELRENTFSGSDNEDANEHIEKVLKIVDLIHVPNITEDQLMLRVFPISLIGAQEPDETLYQAWERFKELLMKCPQHYLNEIQEVILFYNGLDVPTRQILDSRGAVLTNTATDAKKVIQEMAEYSQKWHNGKSKRFLLLALSDFACFWLLVIVDIGPQTPLVLRTNECRE</sequence>
<accession>A0ABQ4Y7U8</accession>
<organism evidence="2 3">
    <name type="scientific">Tanacetum coccineum</name>
    <dbReference type="NCBI Taxonomy" id="301880"/>
    <lineage>
        <taxon>Eukaryota</taxon>
        <taxon>Viridiplantae</taxon>
        <taxon>Streptophyta</taxon>
        <taxon>Embryophyta</taxon>
        <taxon>Tracheophyta</taxon>
        <taxon>Spermatophyta</taxon>
        <taxon>Magnoliopsida</taxon>
        <taxon>eudicotyledons</taxon>
        <taxon>Gunneridae</taxon>
        <taxon>Pentapetalae</taxon>
        <taxon>asterids</taxon>
        <taxon>campanulids</taxon>
        <taxon>Asterales</taxon>
        <taxon>Asteraceae</taxon>
        <taxon>Asteroideae</taxon>
        <taxon>Anthemideae</taxon>
        <taxon>Anthemidinae</taxon>
        <taxon>Tanacetum</taxon>
    </lineage>
</organism>
<evidence type="ECO:0000313" key="2">
    <source>
        <dbReference type="EMBL" id="GJS73764.1"/>
    </source>
</evidence>
<protein>
    <submittedName>
        <fullName evidence="2">Retrovirus-related pol polyprotein from transposon TNT 1-94</fullName>
    </submittedName>
</protein>
<dbReference type="InterPro" id="IPR013103">
    <property type="entry name" value="RVT_2"/>
</dbReference>
<evidence type="ECO:0000259" key="1">
    <source>
        <dbReference type="Pfam" id="PF07727"/>
    </source>
</evidence>
<dbReference type="Proteomes" id="UP001151760">
    <property type="component" value="Unassembled WGS sequence"/>
</dbReference>